<proteinExistence type="predicted"/>
<keyword evidence="2" id="KW-0812">Transmembrane</keyword>
<gene>
    <name evidence="3" type="ORF">QBC35DRAFT_456044</name>
</gene>
<accession>A0AAN7AF80</accession>
<name>A0AAN7AF80_9PEZI</name>
<evidence type="ECO:0000313" key="4">
    <source>
        <dbReference type="Proteomes" id="UP001302126"/>
    </source>
</evidence>
<feature type="compositionally biased region" description="Basic and acidic residues" evidence="1">
    <location>
        <begin position="193"/>
        <end position="214"/>
    </location>
</feature>
<feature type="region of interest" description="Disordered" evidence="1">
    <location>
        <begin position="1"/>
        <end position="35"/>
    </location>
</feature>
<organism evidence="3 4">
    <name type="scientific">Podospora australis</name>
    <dbReference type="NCBI Taxonomy" id="1536484"/>
    <lineage>
        <taxon>Eukaryota</taxon>
        <taxon>Fungi</taxon>
        <taxon>Dikarya</taxon>
        <taxon>Ascomycota</taxon>
        <taxon>Pezizomycotina</taxon>
        <taxon>Sordariomycetes</taxon>
        <taxon>Sordariomycetidae</taxon>
        <taxon>Sordariales</taxon>
        <taxon>Podosporaceae</taxon>
        <taxon>Podospora</taxon>
    </lineage>
</organism>
<feature type="compositionally biased region" description="Low complexity" evidence="1">
    <location>
        <begin position="107"/>
        <end position="122"/>
    </location>
</feature>
<comment type="caution">
    <text evidence="3">The sequence shown here is derived from an EMBL/GenBank/DDBJ whole genome shotgun (WGS) entry which is preliminary data.</text>
</comment>
<evidence type="ECO:0000313" key="3">
    <source>
        <dbReference type="EMBL" id="KAK4183682.1"/>
    </source>
</evidence>
<evidence type="ECO:0000256" key="1">
    <source>
        <dbReference type="SAM" id="MobiDB-lite"/>
    </source>
</evidence>
<evidence type="ECO:0000256" key="2">
    <source>
        <dbReference type="SAM" id="Phobius"/>
    </source>
</evidence>
<feature type="compositionally biased region" description="Polar residues" evidence="1">
    <location>
        <begin position="124"/>
        <end position="137"/>
    </location>
</feature>
<protein>
    <submittedName>
        <fullName evidence="3">Uncharacterized protein</fullName>
    </submittedName>
</protein>
<keyword evidence="2" id="KW-0472">Membrane</keyword>
<sequence>MSTPHKTPSYMLPTSASKARRDASPLANSQDGNKMSLAFILARPGRLTEPCQSCGYMLPTTASEARSRLPTPTLRSQTPSSSSKRDHMWTEYGFNLPMHIDWPPKPDTTATPTPPASHSKPSYPIQTCPSFSPGASSSEHRKATNAAIFKTRTARTARAELGDGKNNSSEHRKTRKDVFDFNTPLKRVGISKKVPDDQNGKDCDQQYGDEKNGNGEDDLQPEPHGDGNDETAAQDVDDDAESQGAETNHYKRPGVTKEIFFLVGVVLLLVVGWLNWFSIVRLVRE</sequence>
<dbReference type="AlphaFoldDB" id="A0AAN7AF80"/>
<dbReference type="EMBL" id="MU864531">
    <property type="protein sequence ID" value="KAK4183682.1"/>
    <property type="molecule type" value="Genomic_DNA"/>
</dbReference>
<feature type="region of interest" description="Disordered" evidence="1">
    <location>
        <begin position="100"/>
        <end position="249"/>
    </location>
</feature>
<reference evidence="3" key="2">
    <citation type="submission" date="2023-05" db="EMBL/GenBank/DDBJ databases">
        <authorList>
            <consortium name="Lawrence Berkeley National Laboratory"/>
            <person name="Steindorff A."/>
            <person name="Hensen N."/>
            <person name="Bonometti L."/>
            <person name="Westerberg I."/>
            <person name="Brannstrom I.O."/>
            <person name="Guillou S."/>
            <person name="Cros-Aarteil S."/>
            <person name="Calhoun S."/>
            <person name="Haridas S."/>
            <person name="Kuo A."/>
            <person name="Mondo S."/>
            <person name="Pangilinan J."/>
            <person name="Riley R."/>
            <person name="Labutti K."/>
            <person name="Andreopoulos B."/>
            <person name="Lipzen A."/>
            <person name="Chen C."/>
            <person name="Yanf M."/>
            <person name="Daum C."/>
            <person name="Ng V."/>
            <person name="Clum A."/>
            <person name="Ohm R."/>
            <person name="Martin F."/>
            <person name="Silar P."/>
            <person name="Natvig D."/>
            <person name="Lalanne C."/>
            <person name="Gautier V."/>
            <person name="Ament-Velasquez S.L."/>
            <person name="Kruys A."/>
            <person name="Hutchinson M.I."/>
            <person name="Powell A.J."/>
            <person name="Barry K."/>
            <person name="Miller A.N."/>
            <person name="Grigoriev I.V."/>
            <person name="Debuchy R."/>
            <person name="Gladieux P."/>
            <person name="Thoren M.H."/>
            <person name="Johannesson H."/>
        </authorList>
    </citation>
    <scope>NUCLEOTIDE SEQUENCE</scope>
    <source>
        <strain evidence="3">PSN309</strain>
    </source>
</reference>
<dbReference type="Proteomes" id="UP001302126">
    <property type="component" value="Unassembled WGS sequence"/>
</dbReference>
<feature type="compositionally biased region" description="Polar residues" evidence="1">
    <location>
        <begin position="1"/>
        <end position="17"/>
    </location>
</feature>
<feature type="region of interest" description="Disordered" evidence="1">
    <location>
        <begin position="62"/>
        <end position="87"/>
    </location>
</feature>
<reference evidence="3" key="1">
    <citation type="journal article" date="2023" name="Mol. Phylogenet. Evol.">
        <title>Genome-scale phylogeny and comparative genomics of the fungal order Sordariales.</title>
        <authorList>
            <person name="Hensen N."/>
            <person name="Bonometti L."/>
            <person name="Westerberg I."/>
            <person name="Brannstrom I.O."/>
            <person name="Guillou S."/>
            <person name="Cros-Aarteil S."/>
            <person name="Calhoun S."/>
            <person name="Haridas S."/>
            <person name="Kuo A."/>
            <person name="Mondo S."/>
            <person name="Pangilinan J."/>
            <person name="Riley R."/>
            <person name="LaButti K."/>
            <person name="Andreopoulos B."/>
            <person name="Lipzen A."/>
            <person name="Chen C."/>
            <person name="Yan M."/>
            <person name="Daum C."/>
            <person name="Ng V."/>
            <person name="Clum A."/>
            <person name="Steindorff A."/>
            <person name="Ohm R.A."/>
            <person name="Martin F."/>
            <person name="Silar P."/>
            <person name="Natvig D.O."/>
            <person name="Lalanne C."/>
            <person name="Gautier V."/>
            <person name="Ament-Velasquez S.L."/>
            <person name="Kruys A."/>
            <person name="Hutchinson M.I."/>
            <person name="Powell A.J."/>
            <person name="Barry K."/>
            <person name="Miller A.N."/>
            <person name="Grigoriev I.V."/>
            <person name="Debuchy R."/>
            <person name="Gladieux P."/>
            <person name="Hiltunen Thoren M."/>
            <person name="Johannesson H."/>
        </authorList>
    </citation>
    <scope>NUCLEOTIDE SEQUENCE</scope>
    <source>
        <strain evidence="3">PSN309</strain>
    </source>
</reference>
<feature type="transmembrane region" description="Helical" evidence="2">
    <location>
        <begin position="259"/>
        <end position="279"/>
    </location>
</feature>
<keyword evidence="2" id="KW-1133">Transmembrane helix</keyword>
<keyword evidence="4" id="KW-1185">Reference proteome</keyword>
<feature type="compositionally biased region" description="Polar residues" evidence="1">
    <location>
        <begin position="73"/>
        <end position="82"/>
    </location>
</feature>
<feature type="compositionally biased region" description="Basic and acidic residues" evidence="1">
    <location>
        <begin position="157"/>
        <end position="179"/>
    </location>
</feature>